<evidence type="ECO:0000313" key="1">
    <source>
        <dbReference type="EMBL" id="RKK03708.1"/>
    </source>
</evidence>
<reference evidence="1 4" key="1">
    <citation type="submission" date="2018-09" db="EMBL/GenBank/DDBJ databases">
        <title>Roseomonas sp. nov., isolated from feces of Tibetan antelopes in the Qinghai-Tibet plateau, China.</title>
        <authorList>
            <person name="Tian Z."/>
        </authorList>
    </citation>
    <scope>NUCLEOTIDE SEQUENCE [LARGE SCALE GENOMIC DNA]</scope>
    <source>
        <strain evidence="2 3">Z23</strain>
        <strain evidence="1 4">Z24</strain>
    </source>
</reference>
<organism evidence="1 4">
    <name type="scientific">Teichococcus wenyumeiae</name>
    <dbReference type="NCBI Taxonomy" id="2478470"/>
    <lineage>
        <taxon>Bacteria</taxon>
        <taxon>Pseudomonadati</taxon>
        <taxon>Pseudomonadota</taxon>
        <taxon>Alphaproteobacteria</taxon>
        <taxon>Acetobacterales</taxon>
        <taxon>Roseomonadaceae</taxon>
        <taxon>Roseomonas</taxon>
    </lineage>
</organism>
<sequence length="111" mass="12341">MQNVDLDAVQKLLTGRTSREIAMIMTTFEADVIRLVREMAYATTAKDELRYRRAARALTAVAGNLGATHLEMLIQHSEDIPYGEIMGRIRAVAQITISELKLFSGGALARY</sequence>
<dbReference type="Gene3D" id="1.20.120.160">
    <property type="entry name" value="HPT domain"/>
    <property type="match status" value="1"/>
</dbReference>
<dbReference type="RefSeq" id="WP_120638774.1">
    <property type="nucleotide sequence ID" value="NZ_RAQU01000073.1"/>
</dbReference>
<dbReference type="AlphaFoldDB" id="A0A3A9JSL5"/>
<evidence type="ECO:0000313" key="4">
    <source>
        <dbReference type="Proteomes" id="UP000278036"/>
    </source>
</evidence>
<comment type="caution">
    <text evidence="1">The sequence shown here is derived from an EMBL/GenBank/DDBJ whole genome shotgun (WGS) entry which is preliminary data.</text>
</comment>
<dbReference type="Proteomes" id="UP000278036">
    <property type="component" value="Unassembled WGS sequence"/>
</dbReference>
<proteinExistence type="predicted"/>
<dbReference type="EMBL" id="RFLX01000019">
    <property type="protein sequence ID" value="RMI19442.1"/>
    <property type="molecule type" value="Genomic_DNA"/>
</dbReference>
<accession>A0A3A9JSL5</accession>
<gene>
    <name evidence="1" type="ORF">D6Z83_13240</name>
    <name evidence="2" type="ORF">EBE87_20020</name>
</gene>
<dbReference type="GO" id="GO:0000160">
    <property type="term" value="P:phosphorelay signal transduction system"/>
    <property type="evidence" value="ECO:0007669"/>
    <property type="project" value="InterPro"/>
</dbReference>
<dbReference type="EMBL" id="RAQU01000073">
    <property type="protein sequence ID" value="RKK03708.1"/>
    <property type="molecule type" value="Genomic_DNA"/>
</dbReference>
<protein>
    <submittedName>
        <fullName evidence="1">Uncharacterized protein</fullName>
    </submittedName>
</protein>
<evidence type="ECO:0000313" key="2">
    <source>
        <dbReference type="EMBL" id="RMI19442.1"/>
    </source>
</evidence>
<keyword evidence="3" id="KW-1185">Reference proteome</keyword>
<dbReference type="Proteomes" id="UP000274097">
    <property type="component" value="Unassembled WGS sequence"/>
</dbReference>
<name>A0A3A9JSL5_9PROT</name>
<evidence type="ECO:0000313" key="3">
    <source>
        <dbReference type="Proteomes" id="UP000274097"/>
    </source>
</evidence>
<dbReference type="InParanoid" id="A0A3A9JSL5"/>
<dbReference type="InterPro" id="IPR036641">
    <property type="entry name" value="HPT_dom_sf"/>
</dbReference>
<dbReference type="SUPFAM" id="SSF47226">
    <property type="entry name" value="Histidine-containing phosphotransfer domain, HPT domain"/>
    <property type="match status" value="1"/>
</dbReference>